<feature type="transmembrane region" description="Helical" evidence="2">
    <location>
        <begin position="80"/>
        <end position="108"/>
    </location>
</feature>
<dbReference type="AlphaFoldDB" id="A0A3E4TXM8"/>
<evidence type="ECO:0000259" key="4">
    <source>
        <dbReference type="Pfam" id="PF13529"/>
    </source>
</evidence>
<dbReference type="Gene3D" id="1.10.530.10">
    <property type="match status" value="1"/>
</dbReference>
<evidence type="ECO:0000313" key="7">
    <source>
        <dbReference type="Proteomes" id="UP000261257"/>
    </source>
</evidence>
<keyword evidence="2" id="KW-0812">Transmembrane</keyword>
<dbReference type="Pfam" id="PF13529">
    <property type="entry name" value="Peptidase_C39_2"/>
    <property type="match status" value="1"/>
</dbReference>
<name>A0A3E4TXM8_9FIRM</name>
<dbReference type="PANTHER" id="PTHR37423">
    <property type="entry name" value="SOLUBLE LYTIC MUREIN TRANSGLYCOSYLASE-RELATED"/>
    <property type="match status" value="1"/>
</dbReference>
<feature type="transmembrane region" description="Helical" evidence="2">
    <location>
        <begin position="55"/>
        <end position="73"/>
    </location>
</feature>
<dbReference type="InterPro" id="IPR039564">
    <property type="entry name" value="Peptidase_C39-like"/>
</dbReference>
<keyword evidence="2" id="KW-1133">Transmembrane helix</keyword>
<dbReference type="PANTHER" id="PTHR37423:SF2">
    <property type="entry name" value="MEMBRANE-BOUND LYTIC MUREIN TRANSGLYCOSYLASE C"/>
    <property type="match status" value="1"/>
</dbReference>
<dbReference type="CDD" id="cd00254">
    <property type="entry name" value="LT-like"/>
    <property type="match status" value="1"/>
</dbReference>
<dbReference type="GO" id="GO:0016020">
    <property type="term" value="C:membrane"/>
    <property type="evidence" value="ECO:0007669"/>
    <property type="project" value="InterPro"/>
</dbReference>
<reference evidence="5 7" key="1">
    <citation type="submission" date="2018-08" db="EMBL/GenBank/DDBJ databases">
        <title>A genome reference for cultivated species of the human gut microbiota.</title>
        <authorList>
            <person name="Zou Y."/>
            <person name="Xue W."/>
            <person name="Luo G."/>
        </authorList>
    </citation>
    <scope>NUCLEOTIDE SEQUENCE [LARGE SCALE GENOMIC DNA]</scope>
    <source>
        <strain evidence="5 7">TF05-11AC</strain>
    </source>
</reference>
<dbReference type="PROSITE" id="PS00922">
    <property type="entry name" value="TRANSGLYCOSYLASE"/>
    <property type="match status" value="1"/>
</dbReference>
<dbReference type="EMBL" id="QSSQ01000039">
    <property type="protein sequence ID" value="RGL96893.1"/>
    <property type="molecule type" value="Genomic_DNA"/>
</dbReference>
<evidence type="ECO:0000259" key="3">
    <source>
        <dbReference type="Pfam" id="PF01464"/>
    </source>
</evidence>
<gene>
    <name evidence="6" type="ORF">DXC39_25180</name>
    <name evidence="5" type="ORF">DXC39_26120</name>
</gene>
<accession>A0A3E4TXM8</accession>
<dbReference type="Proteomes" id="UP000261257">
    <property type="component" value="Unassembled WGS sequence"/>
</dbReference>
<dbReference type="GO" id="GO:0008933">
    <property type="term" value="F:peptidoglycan lytic transglycosylase activity"/>
    <property type="evidence" value="ECO:0007669"/>
    <property type="project" value="InterPro"/>
</dbReference>
<dbReference type="InterPro" id="IPR023346">
    <property type="entry name" value="Lysozyme-like_dom_sf"/>
</dbReference>
<comment type="similarity">
    <text evidence="1">Belongs to the transglycosylase Slt family.</text>
</comment>
<evidence type="ECO:0000256" key="1">
    <source>
        <dbReference type="ARBA" id="ARBA00007734"/>
    </source>
</evidence>
<feature type="domain" description="Peptidase C39-like" evidence="4">
    <location>
        <begin position="512"/>
        <end position="646"/>
    </location>
</feature>
<dbReference type="RefSeq" id="WP_007858446.1">
    <property type="nucleotide sequence ID" value="NZ_QRQF01000011.1"/>
</dbReference>
<protein>
    <submittedName>
        <fullName evidence="5">Lytic transglycosylase</fullName>
    </submittedName>
</protein>
<feature type="domain" description="Transglycosylase SLT" evidence="3">
    <location>
        <begin position="227"/>
        <end position="327"/>
    </location>
</feature>
<dbReference type="EMBL" id="QSSQ01000036">
    <property type="protein sequence ID" value="RGL97696.1"/>
    <property type="molecule type" value="Genomic_DNA"/>
</dbReference>
<comment type="caution">
    <text evidence="5">The sequence shown here is derived from an EMBL/GenBank/DDBJ whole genome shotgun (WGS) entry which is preliminary data.</text>
</comment>
<proteinExistence type="inferred from homology"/>
<dbReference type="Gene3D" id="3.90.70.10">
    <property type="entry name" value="Cysteine proteinases"/>
    <property type="match status" value="1"/>
</dbReference>
<dbReference type="InterPro" id="IPR000189">
    <property type="entry name" value="Transglyc_AS"/>
</dbReference>
<dbReference type="Pfam" id="PF01464">
    <property type="entry name" value="SLT"/>
    <property type="match status" value="1"/>
</dbReference>
<dbReference type="InterPro" id="IPR008258">
    <property type="entry name" value="Transglycosylase_SLT_dom_1"/>
</dbReference>
<organism evidence="5 7">
    <name type="scientific">Hungatella hathewayi</name>
    <dbReference type="NCBI Taxonomy" id="154046"/>
    <lineage>
        <taxon>Bacteria</taxon>
        <taxon>Bacillati</taxon>
        <taxon>Bacillota</taxon>
        <taxon>Clostridia</taxon>
        <taxon>Lachnospirales</taxon>
        <taxon>Lachnospiraceae</taxon>
        <taxon>Hungatella</taxon>
    </lineage>
</organism>
<dbReference type="SUPFAM" id="SSF53955">
    <property type="entry name" value="Lysozyme-like"/>
    <property type="match status" value="1"/>
</dbReference>
<dbReference type="GO" id="GO:0000270">
    <property type="term" value="P:peptidoglycan metabolic process"/>
    <property type="evidence" value="ECO:0007669"/>
    <property type="project" value="InterPro"/>
</dbReference>
<sequence length="679" mass="72102">MSRDWAEDEPLDKAAETAARTVRAAGQAKQAAEAIQAVHLAAGAAKSGSAVSGTAAGAALGGPMGAVIGAVLASKSFWKAVGAVLAAVLLFLYMIVNSIGIIFSYLGFADADSYVAQAREAEYQNIKVQIETLFSESPELKAEICAVIEGYRDQMLDEIGVDFRENWDGYDDYEVEDEYESRLEPMLSQYLAVLIEESWNGGRIVGFNGYGTVGGFDSDLTSPYDEYFALAAATYQVPEALLKAMGKAESDFNPNAVSSAGAMGIMQLMPGTAANLEVTSPFDPKQNIMGGAKYIAELLRTFGSYPDGVRLAVAAYNAGPGAVKRAGYRIPQNGETPAYVEKVMGYLTAAGGEGTKPESGAGTGGTAVMPQTGTTVSVILLKSMVEENAKDFLGWMQTGTHTEIIDGGDEEEDEEIEIVDYAIVVKLNANLSPPVTGYSYSYVTSQTTFNYVLKLFELLKDGTDGILDVLFKATSWKNYVLGAGASEDIYTSEIQTGGDTIFYDTVRGCVKEVIYFNQGEEPWASMPYGSSTIKSAGCGPTALAIVISTLTGENVTPQMTAEYAMSHGLYVSGKGTSHSFPAMAAGSWGLSVERVKRGQIDYVVKQLKEGKLAVVICAENTISGSSGHFIVLTGVTRDGYIAIADPGSRSRTGKLYSPATIQSYARDLSDGGIWIMGGQ</sequence>
<evidence type="ECO:0000256" key="2">
    <source>
        <dbReference type="SAM" id="Phobius"/>
    </source>
</evidence>
<evidence type="ECO:0000313" key="6">
    <source>
        <dbReference type="EMBL" id="RGL97696.1"/>
    </source>
</evidence>
<evidence type="ECO:0000313" key="5">
    <source>
        <dbReference type="EMBL" id="RGL96893.1"/>
    </source>
</evidence>
<keyword evidence="2" id="KW-0472">Membrane</keyword>